<dbReference type="InterPro" id="IPR048503">
    <property type="entry name" value="NamZ_C"/>
</dbReference>
<dbReference type="PANTHER" id="PTHR42915">
    <property type="entry name" value="HYPOTHETICAL 460 KDA PROTEIN IN FEUA-SIGW INTERGENIC REGION [PRECURSOR]"/>
    <property type="match status" value="1"/>
</dbReference>
<sequence length="424" mass="46774">MSMDRRRFLTTSALAAPALTVASSATAGADATRTGWHERRVIPASDQLAADGWRRFRGRKVGVMTNPTGVLQNQIHIVDSMVAAGVPPTAVFGPEHGFRGTAQAGGSEGDYLDPRTQIPVYDTYLAPIPKIADQFRKAGIDMLVFDIADIGARFYTYIWSLYYAMQAAVATNIDFVVLDRPNPIGGRAYGPLLDPAYASGVGRKPIAQQHGMTVGEAARFYDAEFLPTDAGGRLRSLEIVKVRNWRRDQLFLDTGLHWVLPSPNVPTPETALAYPGTCLFEGTVFSEGRGTTRPFEIIGAPGVDWRWAEAVNEAGLPGVRLREQYFVPTFHKWVGQTCGGVQVHITDPYRFQAIRTAITMLVAAKRTHPDVFAWRPDNFIDKLSGSDRLRKMIDAGAGVDEVIGAWRSELAAFNAKRERYLIYR</sequence>
<gene>
    <name evidence="4" type="ORF">BU204_19795</name>
</gene>
<protein>
    <recommendedName>
        <fullName evidence="6">DUF1343 domain-containing protein</fullName>
    </recommendedName>
</protein>
<comment type="caution">
    <text evidence="4">The sequence shown here is derived from an EMBL/GenBank/DDBJ whole genome shotgun (WGS) entry which is preliminary data.</text>
</comment>
<feature type="chain" id="PRO_5039704741" description="DUF1343 domain-containing protein" evidence="1">
    <location>
        <begin position="28"/>
        <end position="424"/>
    </location>
</feature>
<evidence type="ECO:0008006" key="6">
    <source>
        <dbReference type="Google" id="ProtNLM"/>
    </source>
</evidence>
<keyword evidence="1" id="KW-0732">Signal</keyword>
<dbReference type="STRING" id="1912961.BU204_19795"/>
<dbReference type="OrthoDB" id="9801061at2"/>
<feature type="signal peptide" evidence="1">
    <location>
        <begin position="1"/>
        <end position="27"/>
    </location>
</feature>
<organism evidence="4 5">
    <name type="scientific">Actinophytocola xanthii</name>
    <dbReference type="NCBI Taxonomy" id="1912961"/>
    <lineage>
        <taxon>Bacteria</taxon>
        <taxon>Bacillati</taxon>
        <taxon>Actinomycetota</taxon>
        <taxon>Actinomycetes</taxon>
        <taxon>Pseudonocardiales</taxon>
        <taxon>Pseudonocardiaceae</taxon>
    </lineage>
</organism>
<dbReference type="Proteomes" id="UP000185596">
    <property type="component" value="Unassembled WGS sequence"/>
</dbReference>
<keyword evidence="5" id="KW-1185">Reference proteome</keyword>
<dbReference type="GO" id="GO:0033922">
    <property type="term" value="F:peptidoglycan beta-N-acetylmuramidase activity"/>
    <property type="evidence" value="ECO:0007669"/>
    <property type="project" value="InterPro"/>
</dbReference>
<evidence type="ECO:0000313" key="5">
    <source>
        <dbReference type="Proteomes" id="UP000185596"/>
    </source>
</evidence>
<dbReference type="PROSITE" id="PS51318">
    <property type="entry name" value="TAT"/>
    <property type="match status" value="1"/>
</dbReference>
<evidence type="ECO:0000259" key="3">
    <source>
        <dbReference type="Pfam" id="PF20732"/>
    </source>
</evidence>
<name>A0A1Q8CND2_9PSEU</name>
<evidence type="ECO:0000259" key="2">
    <source>
        <dbReference type="Pfam" id="PF07075"/>
    </source>
</evidence>
<dbReference type="Gene3D" id="3.90.1150.140">
    <property type="match status" value="1"/>
</dbReference>
<feature type="domain" description="Peptidoglycan beta-N-acetylmuramidase NamZ C-terminal" evidence="3">
    <location>
        <begin position="272"/>
        <end position="423"/>
    </location>
</feature>
<dbReference type="Gene3D" id="3.40.50.12170">
    <property type="entry name" value="Uncharacterised protein PF07075, DUF1343"/>
    <property type="match status" value="1"/>
</dbReference>
<dbReference type="Pfam" id="PF07075">
    <property type="entry name" value="NamZ_N"/>
    <property type="match status" value="1"/>
</dbReference>
<dbReference type="InterPro" id="IPR008302">
    <property type="entry name" value="NamZ"/>
</dbReference>
<proteinExistence type="predicted"/>
<dbReference type="AlphaFoldDB" id="A0A1Q8CND2"/>
<dbReference type="PIRSF" id="PIRSF016719">
    <property type="entry name" value="UCP016719"/>
    <property type="match status" value="1"/>
</dbReference>
<evidence type="ECO:0000256" key="1">
    <source>
        <dbReference type="SAM" id="SignalP"/>
    </source>
</evidence>
<dbReference type="Pfam" id="PF20732">
    <property type="entry name" value="NamZ_C"/>
    <property type="match status" value="1"/>
</dbReference>
<feature type="domain" description="Peptidoglycan beta-N-acetylmuramidase NamZ N-terminal" evidence="2">
    <location>
        <begin position="61"/>
        <end position="268"/>
    </location>
</feature>
<reference evidence="4 5" key="1">
    <citation type="submission" date="2016-12" db="EMBL/GenBank/DDBJ databases">
        <title>The draft genome sequence of Actinophytocola sp. 11-183.</title>
        <authorList>
            <person name="Wang W."/>
            <person name="Yuan L."/>
        </authorList>
    </citation>
    <scope>NUCLEOTIDE SEQUENCE [LARGE SCALE GENOMIC DNA]</scope>
    <source>
        <strain evidence="4 5">11-183</strain>
    </source>
</reference>
<accession>A0A1Q8CND2</accession>
<evidence type="ECO:0000313" key="4">
    <source>
        <dbReference type="EMBL" id="OLF15859.1"/>
    </source>
</evidence>
<dbReference type="EMBL" id="MSIE01000036">
    <property type="protein sequence ID" value="OLF15859.1"/>
    <property type="molecule type" value="Genomic_DNA"/>
</dbReference>
<dbReference type="PANTHER" id="PTHR42915:SF1">
    <property type="entry name" value="PEPTIDOGLYCAN BETA-N-ACETYLMURAMIDASE NAMZ"/>
    <property type="match status" value="1"/>
</dbReference>
<dbReference type="InterPro" id="IPR048502">
    <property type="entry name" value="NamZ_N"/>
</dbReference>
<dbReference type="RefSeq" id="WP_075127219.1">
    <property type="nucleotide sequence ID" value="NZ_MSIE01000036.1"/>
</dbReference>
<dbReference type="InterPro" id="IPR006311">
    <property type="entry name" value="TAT_signal"/>
</dbReference>